<protein>
    <submittedName>
        <fullName evidence="1">Uncharacterized protein</fullName>
    </submittedName>
</protein>
<proteinExistence type="predicted"/>
<dbReference type="AlphaFoldDB" id="A0A0A8ZA15"/>
<name>A0A0A8ZA15_ARUDO</name>
<sequence>MESTVILEFDLDRQCLAVIDVPLDISAYTSGH</sequence>
<accession>A0A0A8ZA15</accession>
<reference evidence="1" key="1">
    <citation type="submission" date="2014-09" db="EMBL/GenBank/DDBJ databases">
        <authorList>
            <person name="Magalhaes I.L.F."/>
            <person name="Oliveira U."/>
            <person name="Santos F.R."/>
            <person name="Vidigal T.H.D.A."/>
            <person name="Brescovit A.D."/>
            <person name="Santos A.J."/>
        </authorList>
    </citation>
    <scope>NUCLEOTIDE SEQUENCE</scope>
    <source>
        <tissue evidence="1">Shoot tissue taken approximately 20 cm above the soil surface</tissue>
    </source>
</reference>
<reference evidence="1" key="2">
    <citation type="journal article" date="2015" name="Data Brief">
        <title>Shoot transcriptome of the giant reed, Arundo donax.</title>
        <authorList>
            <person name="Barrero R.A."/>
            <person name="Guerrero F.D."/>
            <person name="Moolhuijzen P."/>
            <person name="Goolsby J.A."/>
            <person name="Tidwell J."/>
            <person name="Bellgard S.E."/>
            <person name="Bellgard M.I."/>
        </authorList>
    </citation>
    <scope>NUCLEOTIDE SEQUENCE</scope>
    <source>
        <tissue evidence="1">Shoot tissue taken approximately 20 cm above the soil surface</tissue>
    </source>
</reference>
<evidence type="ECO:0000313" key="1">
    <source>
        <dbReference type="EMBL" id="JAD35621.1"/>
    </source>
</evidence>
<organism evidence="1">
    <name type="scientific">Arundo donax</name>
    <name type="common">Giant reed</name>
    <name type="synonym">Donax arundinaceus</name>
    <dbReference type="NCBI Taxonomy" id="35708"/>
    <lineage>
        <taxon>Eukaryota</taxon>
        <taxon>Viridiplantae</taxon>
        <taxon>Streptophyta</taxon>
        <taxon>Embryophyta</taxon>
        <taxon>Tracheophyta</taxon>
        <taxon>Spermatophyta</taxon>
        <taxon>Magnoliopsida</taxon>
        <taxon>Liliopsida</taxon>
        <taxon>Poales</taxon>
        <taxon>Poaceae</taxon>
        <taxon>PACMAD clade</taxon>
        <taxon>Arundinoideae</taxon>
        <taxon>Arundineae</taxon>
        <taxon>Arundo</taxon>
    </lineage>
</organism>
<dbReference type="EMBL" id="GBRH01262274">
    <property type="protein sequence ID" value="JAD35621.1"/>
    <property type="molecule type" value="Transcribed_RNA"/>
</dbReference>